<dbReference type="Gene3D" id="1.20.140.10">
    <property type="entry name" value="Butyryl-CoA Dehydrogenase, subunit A, domain 3"/>
    <property type="match status" value="1"/>
</dbReference>
<keyword evidence="1" id="KW-0560">Oxidoreductase</keyword>
<dbReference type="Gene3D" id="1.10.540.10">
    <property type="entry name" value="Acyl-CoA dehydrogenase/oxidase, N-terminal domain"/>
    <property type="match status" value="1"/>
</dbReference>
<dbReference type="GO" id="GO:0016712">
    <property type="term" value="F:oxidoreductase activity, acting on paired donors, with incorporation or reduction of molecular oxygen, reduced flavin or flavoprotein as one donor, and incorporation of one atom of oxygen"/>
    <property type="evidence" value="ECO:0007669"/>
    <property type="project" value="TreeGrafter"/>
</dbReference>
<reference evidence="5" key="1">
    <citation type="submission" date="2020-03" db="EMBL/GenBank/DDBJ databases">
        <authorList>
            <person name="Guo F."/>
        </authorList>
    </citation>
    <scope>NUCLEOTIDE SEQUENCE</scope>
    <source>
        <strain evidence="5">JCM 30134</strain>
    </source>
</reference>
<dbReference type="InterPro" id="IPR013107">
    <property type="entry name" value="Acyl-CoA_DH_C"/>
</dbReference>
<comment type="similarity">
    <text evidence="2">Belongs to the HpaH/HsaA monooxygenase family.</text>
</comment>
<dbReference type="Proteomes" id="UP000787472">
    <property type="component" value="Unassembled WGS sequence"/>
</dbReference>
<evidence type="ECO:0000259" key="3">
    <source>
        <dbReference type="Pfam" id="PF02771"/>
    </source>
</evidence>
<dbReference type="SUPFAM" id="SSF47203">
    <property type="entry name" value="Acyl-CoA dehydrogenase C-terminal domain-like"/>
    <property type="match status" value="1"/>
</dbReference>
<sequence>MTGQAAPSQSPKTVLSSVLTLDHATPLAVAASLRPLLLEHADTAEAEGKIAPAVFEALQATGLLQMMFPKRAGGVGRQLITHIETVAELAKACPGTAWAFGLLSSVSASAASLPPATSSQIFNTGKELVCSVAARTGTATPNEEGNYEVTGSWGYASGCMHANWAMNGVNVLDADGNVVDAGFAIMPLQGDPAVTIKNTWQVAGVCGSGSNTVIAEKVELPATMILQFSKLRSGKTDDPALLAALEPRDLWPVEPLFPLTVLAPMIGAACGLQERVKDTMAKRKVIGWKYSSQADANVLVQQFGSASMELESAWLHIRRAASMVDDVSPTRALSGFEKARMQADCGYAMQLVRKATETLMDIAGPSSFATSNPMQRLWRDVSVGSRHNALNSSLSQELYGRAILGLESNLELLAEISGTAE</sequence>
<dbReference type="PANTHER" id="PTHR48083">
    <property type="entry name" value="MEDIUM-CHAIN SPECIFIC ACYL-COA DEHYDROGENASE, MITOCHONDRIAL-RELATED"/>
    <property type="match status" value="1"/>
</dbReference>
<dbReference type="InterPro" id="IPR009100">
    <property type="entry name" value="AcylCoA_DH/oxidase_NM_dom_sf"/>
</dbReference>
<name>A0A9E5MLA1_9GAMM</name>
<dbReference type="AlphaFoldDB" id="A0A9E5MLA1"/>
<dbReference type="InterPro" id="IPR036250">
    <property type="entry name" value="AcylCo_DH-like_C"/>
</dbReference>
<evidence type="ECO:0000256" key="1">
    <source>
        <dbReference type="ARBA" id="ARBA00023002"/>
    </source>
</evidence>
<dbReference type="GO" id="GO:0033539">
    <property type="term" value="P:fatty acid beta-oxidation using acyl-CoA dehydrogenase"/>
    <property type="evidence" value="ECO:0007669"/>
    <property type="project" value="TreeGrafter"/>
</dbReference>
<dbReference type="RefSeq" id="WP_167187938.1">
    <property type="nucleotide sequence ID" value="NZ_JAAONZ010000011.1"/>
</dbReference>
<evidence type="ECO:0000259" key="4">
    <source>
        <dbReference type="Pfam" id="PF08028"/>
    </source>
</evidence>
<protein>
    <recommendedName>
        <fullName evidence="7">Acyl-CoA dehydrogenase</fullName>
    </recommendedName>
</protein>
<accession>A0A9E5MLA1</accession>
<evidence type="ECO:0000313" key="5">
    <source>
        <dbReference type="EMBL" id="NHO66667.1"/>
    </source>
</evidence>
<dbReference type="Gene3D" id="2.40.110.10">
    <property type="entry name" value="Butyryl-CoA Dehydrogenase, subunit A, domain 2"/>
    <property type="match status" value="1"/>
</dbReference>
<proteinExistence type="inferred from homology"/>
<dbReference type="EMBL" id="JAAONZ010000011">
    <property type="protein sequence ID" value="NHO66667.1"/>
    <property type="molecule type" value="Genomic_DNA"/>
</dbReference>
<dbReference type="InterPro" id="IPR046373">
    <property type="entry name" value="Acyl-CoA_Oxase/DH_mid-dom_sf"/>
</dbReference>
<organism evidence="5 6">
    <name type="scientific">Pseudomaricurvus hydrocarbonicus</name>
    <dbReference type="NCBI Taxonomy" id="1470433"/>
    <lineage>
        <taxon>Bacteria</taxon>
        <taxon>Pseudomonadati</taxon>
        <taxon>Pseudomonadota</taxon>
        <taxon>Gammaproteobacteria</taxon>
        <taxon>Cellvibrionales</taxon>
        <taxon>Cellvibrionaceae</taxon>
        <taxon>Pseudomaricurvus</taxon>
    </lineage>
</organism>
<dbReference type="PIRSF" id="PIRSF016578">
    <property type="entry name" value="HsaA"/>
    <property type="match status" value="1"/>
</dbReference>
<dbReference type="GO" id="GO:0005737">
    <property type="term" value="C:cytoplasm"/>
    <property type="evidence" value="ECO:0007669"/>
    <property type="project" value="TreeGrafter"/>
</dbReference>
<dbReference type="GO" id="GO:0003995">
    <property type="term" value="F:acyl-CoA dehydrogenase activity"/>
    <property type="evidence" value="ECO:0007669"/>
    <property type="project" value="TreeGrafter"/>
</dbReference>
<dbReference type="Pfam" id="PF08028">
    <property type="entry name" value="Acyl-CoA_dh_2"/>
    <property type="match status" value="1"/>
</dbReference>
<dbReference type="PANTHER" id="PTHR48083:SF19">
    <property type="entry name" value="FLAVIN-DEPENDENT MONOOXYGENASE, OXYGENASE SUBUNIT HSAA"/>
    <property type="match status" value="1"/>
</dbReference>
<gene>
    <name evidence="5" type="ORF">G8770_14045</name>
</gene>
<keyword evidence="6" id="KW-1185">Reference proteome</keyword>
<dbReference type="Pfam" id="PF02771">
    <property type="entry name" value="Acyl-CoA_dh_N"/>
    <property type="match status" value="1"/>
</dbReference>
<comment type="caution">
    <text evidence="5">The sequence shown here is derived from an EMBL/GenBank/DDBJ whole genome shotgun (WGS) entry which is preliminary data.</text>
</comment>
<dbReference type="InterPro" id="IPR013786">
    <property type="entry name" value="AcylCoA_DH/ox_N"/>
</dbReference>
<feature type="domain" description="Acyl-CoA dehydrogenase/oxidase N-terminal" evidence="3">
    <location>
        <begin position="37"/>
        <end position="108"/>
    </location>
</feature>
<feature type="domain" description="Acyl-CoA dehydrogenase C-terminal" evidence="4">
    <location>
        <begin position="261"/>
        <end position="391"/>
    </location>
</feature>
<dbReference type="InterPro" id="IPR050741">
    <property type="entry name" value="Acyl-CoA_dehydrogenase"/>
</dbReference>
<dbReference type="GO" id="GO:0050660">
    <property type="term" value="F:flavin adenine dinucleotide binding"/>
    <property type="evidence" value="ECO:0007669"/>
    <property type="project" value="InterPro"/>
</dbReference>
<evidence type="ECO:0000313" key="6">
    <source>
        <dbReference type="Proteomes" id="UP000787472"/>
    </source>
</evidence>
<dbReference type="SUPFAM" id="SSF56645">
    <property type="entry name" value="Acyl-CoA dehydrogenase NM domain-like"/>
    <property type="match status" value="1"/>
</dbReference>
<dbReference type="InterPro" id="IPR037069">
    <property type="entry name" value="AcylCoA_DH/ox_N_sf"/>
</dbReference>
<evidence type="ECO:0008006" key="7">
    <source>
        <dbReference type="Google" id="ProtNLM"/>
    </source>
</evidence>
<evidence type="ECO:0000256" key="2">
    <source>
        <dbReference type="ARBA" id="ARBA00049661"/>
    </source>
</evidence>